<dbReference type="PANTHER" id="PTHR43677:SF1">
    <property type="entry name" value="ACRYLYL-COA REDUCTASE ACUI-RELATED"/>
    <property type="match status" value="1"/>
</dbReference>
<sequence length="330" mass="35608">MTDFKAYRLTKEQDQFFAKVDRLSFDDLPSADVLIKVHYSSVNFKDGLANSPDGKIVQTYPFVPGIDLAGEVVESKDKRFKPGDQVIATSYEIGVSHFGGYSEYASIPGDWIVPLPDGLSLREAMIYGTAGLTAALSIERLEQIGISKDKGEVLVTGATGGVGSMAIAMLHKRGYHVVASSGKNDAKDYLVELGAKQVISRSDVYDEKIKPLDKQLWQAAVDPVGGNTLAATLSKIKYQGAVAVSGLTGGTSVPTTVFPFILRGVSLIGIDSVYCPMEVRKILWQRMATDLKPNNLVKVAREITIEQLPGALSAIINGKVIGRTIVNLTR</sequence>
<dbReference type="Gene3D" id="3.40.50.720">
    <property type="entry name" value="NAD(P)-binding Rossmann-like Domain"/>
    <property type="match status" value="1"/>
</dbReference>
<dbReference type="NCBIfam" id="TIGR02823">
    <property type="entry name" value="oxido_YhdH"/>
    <property type="match status" value="1"/>
</dbReference>
<evidence type="ECO:0000313" key="3">
    <source>
        <dbReference type="Proteomes" id="UP001145069"/>
    </source>
</evidence>
<dbReference type="RefSeq" id="WP_272446082.1">
    <property type="nucleotide sequence ID" value="NZ_JAMQKC010000005.1"/>
</dbReference>
<dbReference type="InterPro" id="IPR014188">
    <property type="entry name" value="Acrylyl-CoA_reductase_AcuI"/>
</dbReference>
<keyword evidence="2" id="KW-0560">Oxidoreductase</keyword>
<keyword evidence="3" id="KW-1185">Reference proteome</keyword>
<dbReference type="SMART" id="SM00829">
    <property type="entry name" value="PKS_ER"/>
    <property type="match status" value="1"/>
</dbReference>
<dbReference type="Pfam" id="PF00107">
    <property type="entry name" value="ADH_zinc_N"/>
    <property type="match status" value="1"/>
</dbReference>
<dbReference type="GO" id="GO:0043957">
    <property type="term" value="F:acryloyl-CoA reductase (NADPH) activity"/>
    <property type="evidence" value="ECO:0007669"/>
    <property type="project" value="TreeGrafter"/>
</dbReference>
<gene>
    <name evidence="2" type="ORF">NC799_08095</name>
</gene>
<dbReference type="InterPro" id="IPR036291">
    <property type="entry name" value="NAD(P)-bd_dom_sf"/>
</dbReference>
<feature type="domain" description="Enoyl reductase (ER)" evidence="1">
    <location>
        <begin position="18"/>
        <end position="326"/>
    </location>
</feature>
<dbReference type="PANTHER" id="PTHR43677">
    <property type="entry name" value="SHORT-CHAIN DEHYDROGENASE/REDUCTASE"/>
    <property type="match status" value="1"/>
</dbReference>
<dbReference type="SUPFAM" id="SSF50129">
    <property type="entry name" value="GroES-like"/>
    <property type="match status" value="1"/>
</dbReference>
<reference evidence="2" key="1">
    <citation type="submission" date="2022-06" db="EMBL/GenBank/DDBJ databases">
        <title>Aquibacillus sp. a new bacterium isolated from soil saline samples.</title>
        <authorList>
            <person name="Galisteo C."/>
            <person name="De La Haba R."/>
            <person name="Sanchez-Porro C."/>
            <person name="Ventosa A."/>
        </authorList>
    </citation>
    <scope>NUCLEOTIDE SEQUENCE</scope>
    <source>
        <strain evidence="2">3ASR75-54</strain>
    </source>
</reference>
<dbReference type="InterPro" id="IPR013154">
    <property type="entry name" value="ADH-like_N"/>
</dbReference>
<dbReference type="Proteomes" id="UP001145069">
    <property type="component" value="Unassembled WGS sequence"/>
</dbReference>
<dbReference type="CDD" id="cd08289">
    <property type="entry name" value="MDR_yhfp_like"/>
    <property type="match status" value="1"/>
</dbReference>
<dbReference type="InterPro" id="IPR011032">
    <property type="entry name" value="GroES-like_sf"/>
</dbReference>
<dbReference type="InterPro" id="IPR013149">
    <property type="entry name" value="ADH-like_C"/>
</dbReference>
<dbReference type="InterPro" id="IPR051397">
    <property type="entry name" value="Zn-ADH-like_protein"/>
</dbReference>
<evidence type="ECO:0000259" key="1">
    <source>
        <dbReference type="SMART" id="SM00829"/>
    </source>
</evidence>
<protein>
    <submittedName>
        <fullName evidence="2">Acryloyl-CoA reductase</fullName>
        <ecNumber evidence="2">1.3.1.95</ecNumber>
    </submittedName>
</protein>
<dbReference type="GO" id="GO:0043958">
    <property type="term" value="F:acryloyl-CoA reductase (NADH) activity"/>
    <property type="evidence" value="ECO:0007669"/>
    <property type="project" value="UniProtKB-EC"/>
</dbReference>
<organism evidence="2 3">
    <name type="scientific">Aquibacillus salsiterrae</name>
    <dbReference type="NCBI Taxonomy" id="2950439"/>
    <lineage>
        <taxon>Bacteria</taxon>
        <taxon>Bacillati</taxon>
        <taxon>Bacillota</taxon>
        <taxon>Bacilli</taxon>
        <taxon>Bacillales</taxon>
        <taxon>Bacillaceae</taxon>
        <taxon>Aquibacillus</taxon>
    </lineage>
</organism>
<dbReference type="EMBL" id="JAMQKC010000005">
    <property type="protein sequence ID" value="MDC3416880.1"/>
    <property type="molecule type" value="Genomic_DNA"/>
</dbReference>
<accession>A0A9X3WEQ2</accession>
<dbReference type="Gene3D" id="3.90.180.10">
    <property type="entry name" value="Medium-chain alcohol dehydrogenases, catalytic domain"/>
    <property type="match status" value="1"/>
</dbReference>
<name>A0A9X3WEQ2_9BACI</name>
<proteinExistence type="predicted"/>
<comment type="caution">
    <text evidence="2">The sequence shown here is derived from an EMBL/GenBank/DDBJ whole genome shotgun (WGS) entry which is preliminary data.</text>
</comment>
<dbReference type="SUPFAM" id="SSF51735">
    <property type="entry name" value="NAD(P)-binding Rossmann-fold domains"/>
    <property type="match status" value="1"/>
</dbReference>
<evidence type="ECO:0000313" key="2">
    <source>
        <dbReference type="EMBL" id="MDC3416880.1"/>
    </source>
</evidence>
<dbReference type="EC" id="1.3.1.95" evidence="2"/>
<dbReference type="AlphaFoldDB" id="A0A9X3WEQ2"/>
<dbReference type="InterPro" id="IPR020843">
    <property type="entry name" value="ER"/>
</dbReference>
<dbReference type="Pfam" id="PF08240">
    <property type="entry name" value="ADH_N"/>
    <property type="match status" value="1"/>
</dbReference>